<reference evidence="4 5" key="1">
    <citation type="submission" date="2020-08" db="EMBL/GenBank/DDBJ databases">
        <title>Plant Genome Project.</title>
        <authorList>
            <person name="Zhang R.-G."/>
        </authorList>
    </citation>
    <scope>NUCLEOTIDE SEQUENCE [LARGE SCALE GENOMIC DNA]</scope>
    <source>
        <tissue evidence="4">Rhizome</tissue>
    </source>
</reference>
<organism evidence="4 5">
    <name type="scientific">Zingiber officinale</name>
    <name type="common">Ginger</name>
    <name type="synonym">Amomum zingiber</name>
    <dbReference type="NCBI Taxonomy" id="94328"/>
    <lineage>
        <taxon>Eukaryota</taxon>
        <taxon>Viridiplantae</taxon>
        <taxon>Streptophyta</taxon>
        <taxon>Embryophyta</taxon>
        <taxon>Tracheophyta</taxon>
        <taxon>Spermatophyta</taxon>
        <taxon>Magnoliopsida</taxon>
        <taxon>Liliopsida</taxon>
        <taxon>Zingiberales</taxon>
        <taxon>Zingiberaceae</taxon>
        <taxon>Zingiber</taxon>
    </lineage>
</organism>
<proteinExistence type="predicted"/>
<evidence type="ECO:0000256" key="3">
    <source>
        <dbReference type="SAM" id="MobiDB-lite"/>
    </source>
</evidence>
<evidence type="ECO:0000256" key="1">
    <source>
        <dbReference type="ARBA" id="ARBA00022679"/>
    </source>
</evidence>
<accession>A0A8J5H181</accession>
<keyword evidence="5" id="KW-1185">Reference proteome</keyword>
<dbReference type="EMBL" id="JACMSC010000006">
    <property type="protein sequence ID" value="KAG6518696.1"/>
    <property type="molecule type" value="Genomic_DNA"/>
</dbReference>
<evidence type="ECO:0000313" key="5">
    <source>
        <dbReference type="Proteomes" id="UP000734854"/>
    </source>
</evidence>
<dbReference type="InterPro" id="IPR023213">
    <property type="entry name" value="CAT-like_dom_sf"/>
</dbReference>
<name>A0A8J5H181_ZINOF</name>
<feature type="compositionally biased region" description="Basic and acidic residues" evidence="3">
    <location>
        <begin position="7"/>
        <end position="26"/>
    </location>
</feature>
<feature type="region of interest" description="Disordered" evidence="3">
    <location>
        <begin position="1"/>
        <end position="33"/>
    </location>
</feature>
<dbReference type="Proteomes" id="UP000734854">
    <property type="component" value="Unassembled WGS sequence"/>
</dbReference>
<gene>
    <name evidence="4" type="ORF">ZIOFF_022177</name>
</gene>
<evidence type="ECO:0000256" key="2">
    <source>
        <dbReference type="ARBA" id="ARBA00023315"/>
    </source>
</evidence>
<protein>
    <submittedName>
        <fullName evidence="4">Uncharacterized protein</fullName>
    </submittedName>
</protein>
<evidence type="ECO:0000313" key="4">
    <source>
        <dbReference type="EMBL" id="KAG6518696.1"/>
    </source>
</evidence>
<dbReference type="PANTHER" id="PTHR31625">
    <property type="match status" value="1"/>
</dbReference>
<comment type="caution">
    <text evidence="4">The sequence shown here is derived from an EMBL/GenBank/DDBJ whole genome shotgun (WGS) entry which is preliminary data.</text>
</comment>
<dbReference type="SUPFAM" id="SSF52777">
    <property type="entry name" value="CoA-dependent acyltransferases"/>
    <property type="match status" value="2"/>
</dbReference>
<dbReference type="InterPro" id="IPR051504">
    <property type="entry name" value="Plant_metabolite_acyltrans"/>
</dbReference>
<dbReference type="Pfam" id="PF02458">
    <property type="entry name" value="Transferase"/>
    <property type="match status" value="1"/>
</dbReference>
<keyword evidence="1" id="KW-0808">Transferase</keyword>
<dbReference type="GO" id="GO:0016747">
    <property type="term" value="F:acyltransferase activity, transferring groups other than amino-acyl groups"/>
    <property type="evidence" value="ECO:0007669"/>
    <property type="project" value="UniProtKB-ARBA"/>
</dbReference>
<sequence length="530" mass="58313">MASQAGERPKGDQTHLEWKRKSGDRMAEEEEALDVEREAKTCVEAALEGGGAGCQEGRAFLRRWCWREVAGGARLRRDVTGEGDNCGSGAGEGNMRLGFTIQNCNSFSKMSAQAAKVTVLERSEVAPPPGSVPESSLPFTIFDIVLLYAEPPVQRLFFYPFPHSLGHFLDSLLPTLKSALSLTLRDFYPLSGKIRLHPGSHDKYELHYVEGDSVTFTVVEHDGDFDDLSGRPGCEYARLLHLIPQLADLDDGRRPVTAVQVTLFPNRGVAVAVSVHHSACDGSSSTRFISSWASRTAAGSGKAALAPAPALPFFDRTMIPNPSDLYSRFCSNFAVDAKSTESIMMNSNFSFHCSTTAVTYAYAWVCLVRLRGYPEEKHLYLAFPGDCRHRLQPPLPAEYFGNCIACYFVEAKAGDLAGEDGFTMAARLVGETIERLKHDPLEGMDNWPEKYREMWMQQPFSVAGSPSFKVYDVDFGWGRPVKVDVPSIAWLGAMSVSESRYADGGVEIGLALPKQELDEFEAQFSLGLTL</sequence>
<keyword evidence="2" id="KW-0012">Acyltransferase</keyword>
<dbReference type="AlphaFoldDB" id="A0A8J5H181"/>
<dbReference type="Gene3D" id="3.30.559.10">
    <property type="entry name" value="Chloramphenicol acetyltransferase-like domain"/>
    <property type="match status" value="2"/>
</dbReference>